<keyword evidence="4" id="KW-1185">Reference proteome</keyword>
<dbReference type="InterPro" id="IPR000834">
    <property type="entry name" value="Peptidase_M14"/>
</dbReference>
<keyword evidence="3" id="KW-0378">Hydrolase</keyword>
<comment type="similarity">
    <text evidence="1">Belongs to the peptidase M14 family.</text>
</comment>
<dbReference type="Proteomes" id="UP000035909">
    <property type="component" value="Unassembled WGS sequence"/>
</dbReference>
<dbReference type="EMBL" id="LDOU01000015">
    <property type="protein sequence ID" value="KLV08451.1"/>
    <property type="molecule type" value="Genomic_DNA"/>
</dbReference>
<dbReference type="GO" id="GO:0004181">
    <property type="term" value="F:metallocarboxypeptidase activity"/>
    <property type="evidence" value="ECO:0007669"/>
    <property type="project" value="InterPro"/>
</dbReference>
<name>A0A0J1H9U3_9GAMM</name>
<accession>A0A0J1H9U3</accession>
<evidence type="ECO:0000259" key="2">
    <source>
        <dbReference type="Pfam" id="PF00246"/>
    </source>
</evidence>
<keyword evidence="3" id="KW-0121">Carboxypeptidase</keyword>
<feature type="domain" description="Peptidase M14" evidence="2">
    <location>
        <begin position="36"/>
        <end position="225"/>
    </location>
</feature>
<dbReference type="Pfam" id="PF00246">
    <property type="entry name" value="Peptidase_M14"/>
    <property type="match status" value="1"/>
</dbReference>
<dbReference type="AlphaFoldDB" id="A0A0J1H9U3"/>
<organism evidence="3 4">
    <name type="scientific">Photobacterium ganghwense</name>
    <dbReference type="NCBI Taxonomy" id="320778"/>
    <lineage>
        <taxon>Bacteria</taxon>
        <taxon>Pseudomonadati</taxon>
        <taxon>Pseudomonadota</taxon>
        <taxon>Gammaproteobacteria</taxon>
        <taxon>Vibrionales</taxon>
        <taxon>Vibrionaceae</taxon>
        <taxon>Photobacterium</taxon>
    </lineage>
</organism>
<dbReference type="GO" id="GO:0008270">
    <property type="term" value="F:zinc ion binding"/>
    <property type="evidence" value="ECO:0007669"/>
    <property type="project" value="InterPro"/>
</dbReference>
<protein>
    <submittedName>
        <fullName evidence="3">Zinc carboxypeptidase</fullName>
    </submittedName>
</protein>
<evidence type="ECO:0000313" key="3">
    <source>
        <dbReference type="EMBL" id="KLV08451.1"/>
    </source>
</evidence>
<keyword evidence="3" id="KW-0645">Protease</keyword>
<dbReference type="OrthoDB" id="9779324at2"/>
<sequence>MMQLETLVNHQVTHLQSVPVSVNTLAVTELENVPLPIYKIALGNPHPDTPCLMFIGGVHGLERIGSQVVLSLLNSLCQRLHWDAALQTRLKRLRLVFIPLLNPVGMAKRYRSNGNHVDLMRNAPVDSAERTAWLVGGHRISRFLPWYRGAEGAPMELESRALIQAVLSETRQSPLTIALDFHSGFGNKDRLWFPYAKSRLQPIADIGALFHLKTLFFNAFPHQNYLFEPQTKHYTCHGDLWDHLYDLASARHQSLLPLTLEMGSWRWVRKNPLQLLDRIGLFHPMKPHRVDRVLRTHLTLTEFMMSAAYSYTSWFLSDANADYARQAISLWYPQSDLTDNEHSLT</sequence>
<dbReference type="PATRIC" id="fig|320778.3.peg.3218"/>
<dbReference type="STRING" id="320778.ABT57_14800"/>
<evidence type="ECO:0000313" key="4">
    <source>
        <dbReference type="Proteomes" id="UP000035909"/>
    </source>
</evidence>
<reference evidence="3 4" key="1">
    <citation type="submission" date="2015-05" db="EMBL/GenBank/DDBJ databases">
        <title>Photobacterium galathea sp. nov.</title>
        <authorList>
            <person name="Machado H."/>
            <person name="Gram L."/>
        </authorList>
    </citation>
    <scope>NUCLEOTIDE SEQUENCE [LARGE SCALE GENOMIC DNA]</scope>
    <source>
        <strain evidence="3 4">DSM 22954</strain>
    </source>
</reference>
<dbReference type="SUPFAM" id="SSF53187">
    <property type="entry name" value="Zn-dependent exopeptidases"/>
    <property type="match status" value="1"/>
</dbReference>
<dbReference type="Gene3D" id="3.40.630.10">
    <property type="entry name" value="Zn peptidases"/>
    <property type="match status" value="1"/>
</dbReference>
<dbReference type="InterPro" id="IPR057246">
    <property type="entry name" value="CARBOXYPEPT_ZN_1"/>
</dbReference>
<evidence type="ECO:0000256" key="1">
    <source>
        <dbReference type="ARBA" id="ARBA00005988"/>
    </source>
</evidence>
<comment type="caution">
    <text evidence="3">The sequence shown here is derived from an EMBL/GenBank/DDBJ whole genome shotgun (WGS) entry which is preliminary data.</text>
</comment>
<proteinExistence type="inferred from homology"/>
<dbReference type="GO" id="GO:0006508">
    <property type="term" value="P:proteolysis"/>
    <property type="evidence" value="ECO:0007669"/>
    <property type="project" value="InterPro"/>
</dbReference>
<dbReference type="PROSITE" id="PS00132">
    <property type="entry name" value="CARBOXYPEPT_ZN_1"/>
    <property type="match status" value="1"/>
</dbReference>
<gene>
    <name evidence="3" type="ORF">ABT57_14800</name>
</gene>